<dbReference type="AlphaFoldDB" id="A0A0N1HJS5"/>
<feature type="transmembrane region" description="Helical" evidence="2">
    <location>
        <begin position="70"/>
        <end position="94"/>
    </location>
</feature>
<dbReference type="InterPro" id="IPR052701">
    <property type="entry name" value="GAG_Ulvan_Degrading_Sulfatases"/>
</dbReference>
<proteinExistence type="predicted"/>
<dbReference type="PANTHER" id="PTHR43751:SF3">
    <property type="entry name" value="SULFATASE N-TERMINAL DOMAIN-CONTAINING PROTEIN"/>
    <property type="match status" value="1"/>
</dbReference>
<dbReference type="EMBL" id="LFJN01000028">
    <property type="protein sequence ID" value="KPI36814.1"/>
    <property type="molecule type" value="Genomic_DNA"/>
</dbReference>
<organism evidence="4 5">
    <name type="scientific">Cyphellophora attinorum</name>
    <dbReference type="NCBI Taxonomy" id="1664694"/>
    <lineage>
        <taxon>Eukaryota</taxon>
        <taxon>Fungi</taxon>
        <taxon>Dikarya</taxon>
        <taxon>Ascomycota</taxon>
        <taxon>Pezizomycotina</taxon>
        <taxon>Eurotiomycetes</taxon>
        <taxon>Chaetothyriomycetidae</taxon>
        <taxon>Chaetothyriales</taxon>
        <taxon>Cyphellophoraceae</taxon>
        <taxon>Cyphellophora</taxon>
    </lineage>
</organism>
<evidence type="ECO:0000313" key="4">
    <source>
        <dbReference type="EMBL" id="KPI36814.1"/>
    </source>
</evidence>
<dbReference type="GeneID" id="28732510"/>
<dbReference type="RefSeq" id="XP_017996777.1">
    <property type="nucleotide sequence ID" value="XM_018140629.1"/>
</dbReference>
<evidence type="ECO:0000256" key="2">
    <source>
        <dbReference type="SAM" id="Phobius"/>
    </source>
</evidence>
<evidence type="ECO:0000313" key="5">
    <source>
        <dbReference type="Proteomes" id="UP000038010"/>
    </source>
</evidence>
<dbReference type="Pfam" id="PF00884">
    <property type="entry name" value="Sulfatase"/>
    <property type="match status" value="1"/>
</dbReference>
<dbReference type="SUPFAM" id="SSF53649">
    <property type="entry name" value="Alkaline phosphatase-like"/>
    <property type="match status" value="1"/>
</dbReference>
<feature type="transmembrane region" description="Helical" evidence="2">
    <location>
        <begin position="199"/>
        <end position="218"/>
    </location>
</feature>
<dbReference type="PANTHER" id="PTHR43751">
    <property type="entry name" value="SULFATASE"/>
    <property type="match status" value="1"/>
</dbReference>
<feature type="transmembrane region" description="Helical" evidence="2">
    <location>
        <begin position="114"/>
        <end position="139"/>
    </location>
</feature>
<keyword evidence="2" id="KW-0812">Transmembrane</keyword>
<keyword evidence="2" id="KW-0472">Membrane</keyword>
<feature type="transmembrane region" description="Helical" evidence="2">
    <location>
        <begin position="34"/>
        <end position="58"/>
    </location>
</feature>
<dbReference type="Proteomes" id="UP000038010">
    <property type="component" value="Unassembled WGS sequence"/>
</dbReference>
<keyword evidence="2" id="KW-1133">Transmembrane helix</keyword>
<dbReference type="VEuPathDB" id="FungiDB:AB675_11756"/>
<reference evidence="4 5" key="1">
    <citation type="submission" date="2015-06" db="EMBL/GenBank/DDBJ databases">
        <title>Draft genome of the ant-associated black yeast Phialophora attae CBS 131958.</title>
        <authorList>
            <person name="Moreno L.F."/>
            <person name="Stielow B.J."/>
            <person name="de Hoog S."/>
            <person name="Vicente V.A."/>
            <person name="Weiss V.A."/>
            <person name="de Vries M."/>
            <person name="Cruz L.M."/>
            <person name="Souza E.M."/>
        </authorList>
    </citation>
    <scope>NUCLEOTIDE SEQUENCE [LARGE SCALE GENOMIC DNA]</scope>
    <source>
        <strain evidence="4 5">CBS 131958</strain>
    </source>
</reference>
<keyword evidence="5" id="KW-1185">Reference proteome</keyword>
<comment type="caution">
    <text evidence="4">The sequence shown here is derived from an EMBL/GenBank/DDBJ whole genome shotgun (WGS) entry which is preliminary data.</text>
</comment>
<feature type="domain" description="Sulfatase N-terminal" evidence="3">
    <location>
        <begin position="510"/>
        <end position="697"/>
    </location>
</feature>
<accession>A0A0N1HJS5</accession>
<protein>
    <recommendedName>
        <fullName evidence="3">Sulfatase N-terminal domain-containing protein</fullName>
    </recommendedName>
</protein>
<gene>
    <name evidence="4" type="ORF">AB675_11756</name>
</gene>
<evidence type="ECO:0000256" key="1">
    <source>
        <dbReference type="SAM" id="MobiDB-lite"/>
    </source>
</evidence>
<dbReference type="Gene3D" id="3.40.720.10">
    <property type="entry name" value="Alkaline Phosphatase, subunit A"/>
    <property type="match status" value="1"/>
</dbReference>
<dbReference type="OrthoDB" id="96314at2759"/>
<feature type="region of interest" description="Disordered" evidence="1">
    <location>
        <begin position="838"/>
        <end position="857"/>
    </location>
</feature>
<name>A0A0N1HJS5_9EURO</name>
<dbReference type="InterPro" id="IPR017850">
    <property type="entry name" value="Alkaline_phosphatase_core_sf"/>
</dbReference>
<dbReference type="InterPro" id="IPR000917">
    <property type="entry name" value="Sulfatase_N"/>
</dbReference>
<sequence>MLFSKSFLYSVLVVSSLTSKVVHLSSHRSSLPILLFVLYLPTFFLPDAVIIIGGRLLLSSRPNASLISNFASFIASIIGVVTLFASASQLGFYVETGGEIRWSAAGNFARDSAGLKLLASGSVGVGLCTAGLTFIATLLNPWLYQWVGSLLDFARNVFSRTSSYSQIEQTIQPYQDEPSGTQALTDIEKTSTAVVVRKTLWRVIFVGLSGLVAVLQIVRPRHSPFAHLSTTLPFTLYQIFDAGEAAVCGANAIPIPFPKPELLASLGLGRPALGNSSWIGQHYSVPNWLPDYRIGGFDRFYWQPVNNSDDEWMPYSATMDPLKVSNAEEELLEPLREAFEENDVLIKHVVLFHLESTRLDAFPLTNESHLHQVLAKESDNDMEGLNARLASISENAELLTGVDGHLGASKSSASEGWRSHLREGRGGLNVVGSVTAGTATLKSLIGSICGAQPLPVDFTEEADLTIYQACLPHIFNLFSQGKDLVDGASNARVKVLQRPWRSVHAQAITDRFDRQDVLMDNMGFNQSIARHYPPQEPEANYFGFPETELKPYIRDLFEQAEQEGSRLFLSHLTSTTHHPWSVPESFGTDEEYLSRWGWHEERPLNRYLNTLRYQDRWIGEFMDVLEELDVLDETLVVFAGDHGMAFREDCEALTTFENPHIINFQVPLLFFHPQLPRMQVKASSSSLSILPTILDLLVQSGSLDKHDSVAASDLVREYEGQSLIRPYIAEDAGRESWHFSIINAGAALLSVASAAVPWRLVMPLCKTVPYRFTNLEHDPAEIHPVEAWTMDEMQSLVVGKEGIDAMKWLRNAERMGMWWAGEQKRKWRYSGASLQDDKAPQKHAGVGQLQHDHWWNT</sequence>
<evidence type="ECO:0000259" key="3">
    <source>
        <dbReference type="Pfam" id="PF00884"/>
    </source>
</evidence>